<dbReference type="Gene3D" id="2.60.40.1120">
    <property type="entry name" value="Carboxypeptidase-like, regulatory domain"/>
    <property type="match status" value="1"/>
</dbReference>
<reference evidence="9 10" key="1">
    <citation type="submission" date="2020-04" db="EMBL/GenBank/DDBJ databases">
        <title>Chitinophaga sp. G-6-1-13 sp. nov., isolated from soil.</title>
        <authorList>
            <person name="Dahal R.H."/>
            <person name="Chaudhary D.K."/>
        </authorList>
    </citation>
    <scope>NUCLEOTIDE SEQUENCE [LARGE SCALE GENOMIC DNA]</scope>
    <source>
        <strain evidence="9 10">G-6-1-13</strain>
    </source>
</reference>
<comment type="similarity">
    <text evidence="7">Belongs to the TonB-dependent receptor family.</text>
</comment>
<evidence type="ECO:0000313" key="9">
    <source>
        <dbReference type="EMBL" id="NML37880.1"/>
    </source>
</evidence>
<dbReference type="AlphaFoldDB" id="A0A848GMH7"/>
<dbReference type="GO" id="GO:0030246">
    <property type="term" value="F:carbohydrate binding"/>
    <property type="evidence" value="ECO:0007669"/>
    <property type="project" value="InterPro"/>
</dbReference>
<organism evidence="9 10">
    <name type="scientific">Chitinophaga fulva</name>
    <dbReference type="NCBI Taxonomy" id="2728842"/>
    <lineage>
        <taxon>Bacteria</taxon>
        <taxon>Pseudomonadati</taxon>
        <taxon>Bacteroidota</taxon>
        <taxon>Chitinophagia</taxon>
        <taxon>Chitinophagales</taxon>
        <taxon>Chitinophagaceae</taxon>
        <taxon>Chitinophaga</taxon>
    </lineage>
</organism>
<dbReference type="Pfam" id="PF07660">
    <property type="entry name" value="STN"/>
    <property type="match status" value="1"/>
</dbReference>
<evidence type="ECO:0000256" key="6">
    <source>
        <dbReference type="ARBA" id="ARBA00023237"/>
    </source>
</evidence>
<dbReference type="InterPro" id="IPR011662">
    <property type="entry name" value="Secretin/TonB_short_N"/>
</dbReference>
<evidence type="ECO:0000313" key="10">
    <source>
        <dbReference type="Proteomes" id="UP000583266"/>
    </source>
</evidence>
<evidence type="ECO:0000259" key="8">
    <source>
        <dbReference type="SMART" id="SM00965"/>
    </source>
</evidence>
<dbReference type="PROSITE" id="PS52016">
    <property type="entry name" value="TONB_DEPENDENT_REC_3"/>
    <property type="match status" value="1"/>
</dbReference>
<dbReference type="RefSeq" id="WP_169224919.1">
    <property type="nucleotide sequence ID" value="NZ_JABBGC010000001.1"/>
</dbReference>
<dbReference type="InterPro" id="IPR023997">
    <property type="entry name" value="TonB-dep_OMP_SusC/RagA_CS"/>
</dbReference>
<evidence type="ECO:0000256" key="7">
    <source>
        <dbReference type="PROSITE-ProRule" id="PRU01360"/>
    </source>
</evidence>
<dbReference type="InterPro" id="IPR037066">
    <property type="entry name" value="Plug_dom_sf"/>
</dbReference>
<keyword evidence="3 7" id="KW-1134">Transmembrane beta strand</keyword>
<evidence type="ECO:0000256" key="4">
    <source>
        <dbReference type="ARBA" id="ARBA00022692"/>
    </source>
</evidence>
<dbReference type="NCBIfam" id="TIGR04056">
    <property type="entry name" value="OMP_RagA_SusC"/>
    <property type="match status" value="1"/>
</dbReference>
<evidence type="ECO:0000256" key="5">
    <source>
        <dbReference type="ARBA" id="ARBA00023136"/>
    </source>
</evidence>
<keyword evidence="2 7" id="KW-0813">Transport</keyword>
<protein>
    <submittedName>
        <fullName evidence="9">SusC/RagA family TonB-linked outer membrane protein</fullName>
    </submittedName>
</protein>
<dbReference type="Proteomes" id="UP000583266">
    <property type="component" value="Unassembled WGS sequence"/>
</dbReference>
<keyword evidence="5 7" id="KW-0472">Membrane</keyword>
<dbReference type="Pfam" id="PF07715">
    <property type="entry name" value="Plug"/>
    <property type="match status" value="1"/>
</dbReference>
<dbReference type="InterPro" id="IPR039426">
    <property type="entry name" value="TonB-dep_rcpt-like"/>
</dbReference>
<keyword evidence="10" id="KW-1185">Reference proteome</keyword>
<dbReference type="InterPro" id="IPR013784">
    <property type="entry name" value="Carb-bd-like_fold"/>
</dbReference>
<dbReference type="Gene3D" id="2.40.170.20">
    <property type="entry name" value="TonB-dependent receptor, beta-barrel domain"/>
    <property type="match status" value="1"/>
</dbReference>
<evidence type="ECO:0000256" key="3">
    <source>
        <dbReference type="ARBA" id="ARBA00022452"/>
    </source>
</evidence>
<dbReference type="SUPFAM" id="SSF56935">
    <property type="entry name" value="Porins"/>
    <property type="match status" value="1"/>
</dbReference>
<dbReference type="InterPro" id="IPR036942">
    <property type="entry name" value="Beta-barrel_TonB_sf"/>
</dbReference>
<sequence length="1189" mass="131853">MKLTATLMLFFCLHISARGWSQTVTCSVENIPLKDAFSIVKKQTDYLIFYEPDMLKNAAPVTINARNMPLQRFLQTLLEGRQLDYSIENKTIFIRQQTVKPVQSTQPVSGKVKGTGGVPIGGATVRLKPGNRGTTTNTAGDFNFPDVVPGYYQLDISYIGYQPISRYIAVNAGKPLVLDSLVLSTSVSALQSITVYNTGYQTLSKDRSAGSFARADMNIVANRSTSMDIVQRLDGLVPGLVLNNAPTGFSTSGPTSGNNILIRGLSSINAGKAPLYVLDGIAIADLSAVNPNDVQDIVVLKDATAASIWGSKASNGVIVITTKKGNRNEALKMEYDGFISFRGKPDLDYQPYMRSNQYVSTIREIFDPLANPYNVQISPVNGQAVITPAEKILYDQYRGLIPAAVANAQLDSLAATDNRRQIKDLLYQNAWLSNHTLSLRGGTNNYNFYGSFAYTGNKGNTPGNMTNTYKVNVRQDITFNKRISAFLITNLINNVSTGKRMLNVTNQFVPYQLFRDAQGNNISMPWLYRTDSLTSRYQALSGVNLDYNPLNEMNAGYTRQNSLTAMLTSGVTVKLLRGLRFEGVYGFTRGAGKTTTLADQSSFEVRNELVGFTVPPATSSGVPKYYLPSRGGKLTTASANQQNWTVRNQLVYDMETADLRHQLVLLGGQEATANRLNIVTTTVRGYDPDMLIAQPVDYSMLTNGLTNTVFTNSYGRSVLGYDGYNEIEPEARTTSWYGNAAYTYNRKYTMNASLRNDQSNLFGNDRSVQNKPIWSTGLAWMLHREPFAEHFTWLDRFALRATYGLTGNQPLPGTAASFDILSGTSSTAYPGGTGLLISSYANRKLSWESTKNLNLGIDYAFLRNRISGNIDVYFRHTSNLIGSIPVNIFSGATTIIGNLGDIKNKGIEFSLTSINLEYRDFSWTTTLTGAWNHNRITKLNLQYPVTTGSTLINTKFMEDYPAFAQFAYRFAGLDNLGDPQIYLDDKGVTKTVGVALVKDMRYMGSYQPTVTGGLTNAFRYRNLWLTMNMVYSFGAMLRRDVPGTGQLTGPLYGRIMPNPGQFQGNMYTDFAYRWKKPGDEAFTNIPSYISSSAENYNRRDINYYTYGDINFFRGDYIKIRDINLSYSLPAALVARINTSDITLRAGISNVMLWKANRYGIDPEFHDVILGTRSVPVNQHSFSIGAHVKF</sequence>
<evidence type="ECO:0000256" key="2">
    <source>
        <dbReference type="ARBA" id="ARBA00022448"/>
    </source>
</evidence>
<dbReference type="SUPFAM" id="SSF49452">
    <property type="entry name" value="Starch-binding domain-like"/>
    <property type="match status" value="1"/>
</dbReference>
<name>A0A848GMH7_9BACT</name>
<accession>A0A848GMH7</accession>
<gene>
    <name evidence="9" type="ORF">HHL17_11805</name>
</gene>
<comment type="subcellular location">
    <subcellularLocation>
        <location evidence="1 7">Cell outer membrane</location>
        <topology evidence="1 7">Multi-pass membrane protein</topology>
    </subcellularLocation>
</comment>
<dbReference type="GO" id="GO:0009279">
    <property type="term" value="C:cell outer membrane"/>
    <property type="evidence" value="ECO:0007669"/>
    <property type="project" value="UniProtKB-SubCell"/>
</dbReference>
<dbReference type="Pfam" id="PF13620">
    <property type="entry name" value="CarboxypepD_reg"/>
    <property type="match status" value="1"/>
</dbReference>
<keyword evidence="4 7" id="KW-0812">Transmembrane</keyword>
<evidence type="ECO:0000256" key="1">
    <source>
        <dbReference type="ARBA" id="ARBA00004571"/>
    </source>
</evidence>
<dbReference type="InterPro" id="IPR012910">
    <property type="entry name" value="Plug_dom"/>
</dbReference>
<comment type="caution">
    <text evidence="9">The sequence shown here is derived from an EMBL/GenBank/DDBJ whole genome shotgun (WGS) entry which is preliminary data.</text>
</comment>
<dbReference type="Gene3D" id="2.170.130.10">
    <property type="entry name" value="TonB-dependent receptor, plug domain"/>
    <property type="match status" value="1"/>
</dbReference>
<proteinExistence type="inferred from homology"/>
<dbReference type="SMART" id="SM00965">
    <property type="entry name" value="STN"/>
    <property type="match status" value="1"/>
</dbReference>
<dbReference type="EMBL" id="JABBGC010000001">
    <property type="protein sequence ID" value="NML37880.1"/>
    <property type="molecule type" value="Genomic_DNA"/>
</dbReference>
<dbReference type="InterPro" id="IPR023996">
    <property type="entry name" value="TonB-dep_OMP_SusC/RagA"/>
</dbReference>
<keyword evidence="6 7" id="KW-0998">Cell outer membrane</keyword>
<dbReference type="NCBIfam" id="TIGR04057">
    <property type="entry name" value="SusC_RagA_signa"/>
    <property type="match status" value="1"/>
</dbReference>
<feature type="domain" description="Secretin/TonB short N-terminal" evidence="8">
    <location>
        <begin position="46"/>
        <end position="97"/>
    </location>
</feature>